<dbReference type="SUPFAM" id="SSF57196">
    <property type="entry name" value="EGF/Laminin"/>
    <property type="match status" value="1"/>
</dbReference>
<keyword evidence="3" id="KW-0245">EGF-like domain</keyword>
<evidence type="ECO:0000259" key="5">
    <source>
        <dbReference type="PROSITE" id="PS50026"/>
    </source>
</evidence>
<sequence length="199" mass="22044">MCTRAVCTPKCKNRGVCKKPQKCVCKMGFEGSHCERRNSALFARSSPVEKVTSFTPTSLKMIAESQDVKDSSGEPSSAEPPIFQSQFQFSTTIMPTTTTKMALSAVASDLKSSTSQIFNHPPKNGTMLSWQPLTVHELQSILQRKGLAANDKMTTLLTKHLESQKTQTAKQNGKEKQRTPNAIRTPKGEFNIHRQIQNS</sequence>
<dbReference type="InterPro" id="IPR000742">
    <property type="entry name" value="EGF"/>
</dbReference>
<dbReference type="InterPro" id="IPR050969">
    <property type="entry name" value="Dev_Signal_Modulators"/>
</dbReference>
<organism evidence="6 7">
    <name type="scientific">Staurois parvus</name>
    <dbReference type="NCBI Taxonomy" id="386267"/>
    <lineage>
        <taxon>Eukaryota</taxon>
        <taxon>Metazoa</taxon>
        <taxon>Chordata</taxon>
        <taxon>Craniata</taxon>
        <taxon>Vertebrata</taxon>
        <taxon>Euteleostomi</taxon>
        <taxon>Amphibia</taxon>
        <taxon>Batrachia</taxon>
        <taxon>Anura</taxon>
        <taxon>Neobatrachia</taxon>
        <taxon>Ranoidea</taxon>
        <taxon>Ranidae</taxon>
        <taxon>Staurois</taxon>
    </lineage>
</organism>
<dbReference type="EMBL" id="CATNWA010009180">
    <property type="protein sequence ID" value="CAI9557575.1"/>
    <property type="molecule type" value="Genomic_DNA"/>
</dbReference>
<gene>
    <name evidence="6" type="ORF">SPARVUS_LOCUS4720729</name>
</gene>
<dbReference type="PROSITE" id="PS50026">
    <property type="entry name" value="EGF_3"/>
    <property type="match status" value="1"/>
</dbReference>
<evidence type="ECO:0000256" key="1">
    <source>
        <dbReference type="ARBA" id="ARBA00022729"/>
    </source>
</evidence>
<evidence type="ECO:0000256" key="3">
    <source>
        <dbReference type="PROSITE-ProRule" id="PRU00076"/>
    </source>
</evidence>
<dbReference type="PROSITE" id="PS01186">
    <property type="entry name" value="EGF_2"/>
    <property type="match status" value="1"/>
</dbReference>
<dbReference type="PANTHER" id="PTHR14949">
    <property type="entry name" value="EGF-LIKE-DOMAIN, MULTIPLE 7, 8"/>
    <property type="match status" value="1"/>
</dbReference>
<evidence type="ECO:0000313" key="6">
    <source>
        <dbReference type="EMBL" id="CAI9557575.1"/>
    </source>
</evidence>
<dbReference type="PANTHER" id="PTHR14949:SF54">
    <property type="entry name" value="VWFD DOMAIN-CONTAINING PROTEIN"/>
    <property type="match status" value="1"/>
</dbReference>
<dbReference type="Proteomes" id="UP001162483">
    <property type="component" value="Unassembled WGS sequence"/>
</dbReference>
<evidence type="ECO:0000256" key="4">
    <source>
        <dbReference type="SAM" id="MobiDB-lite"/>
    </source>
</evidence>
<name>A0ABN9CBX5_9NEOB</name>
<feature type="non-terminal residue" evidence="6">
    <location>
        <position position="199"/>
    </location>
</feature>
<comment type="caution">
    <text evidence="6">The sequence shown here is derived from an EMBL/GenBank/DDBJ whole genome shotgun (WGS) entry which is preliminary data.</text>
</comment>
<keyword evidence="1" id="KW-0732">Signal</keyword>
<evidence type="ECO:0000256" key="2">
    <source>
        <dbReference type="ARBA" id="ARBA00023157"/>
    </source>
</evidence>
<dbReference type="Gene3D" id="2.10.25.10">
    <property type="entry name" value="Laminin"/>
    <property type="match status" value="1"/>
</dbReference>
<dbReference type="PROSITE" id="PS00022">
    <property type="entry name" value="EGF_1"/>
    <property type="match status" value="1"/>
</dbReference>
<feature type="disulfide bond" evidence="3">
    <location>
        <begin position="7"/>
        <end position="17"/>
    </location>
</feature>
<feature type="domain" description="EGF-like" evidence="5">
    <location>
        <begin position="3"/>
        <end position="35"/>
    </location>
</feature>
<keyword evidence="7" id="KW-1185">Reference proteome</keyword>
<evidence type="ECO:0000313" key="7">
    <source>
        <dbReference type="Proteomes" id="UP001162483"/>
    </source>
</evidence>
<keyword evidence="2 3" id="KW-1015">Disulfide bond</keyword>
<accession>A0ABN9CBX5</accession>
<protein>
    <recommendedName>
        <fullName evidence="5">EGF-like domain-containing protein</fullName>
    </recommendedName>
</protein>
<feature type="disulfide bond" evidence="3">
    <location>
        <begin position="25"/>
        <end position="34"/>
    </location>
</feature>
<feature type="region of interest" description="Disordered" evidence="4">
    <location>
        <begin position="160"/>
        <end position="199"/>
    </location>
</feature>
<reference evidence="6" key="1">
    <citation type="submission" date="2023-05" db="EMBL/GenBank/DDBJ databases">
        <authorList>
            <person name="Stuckert A."/>
        </authorList>
    </citation>
    <scope>NUCLEOTIDE SEQUENCE</scope>
</reference>
<proteinExistence type="predicted"/>
<comment type="caution">
    <text evidence="3">Lacks conserved residue(s) required for the propagation of feature annotation.</text>
</comment>